<protein>
    <submittedName>
        <fullName evidence="3">Uncharacterized protein</fullName>
    </submittedName>
</protein>
<feature type="compositionally biased region" description="Basic and acidic residues" evidence="1">
    <location>
        <begin position="88"/>
        <end position="112"/>
    </location>
</feature>
<accession>A0A6U3S327</accession>
<dbReference type="EMBL" id="HBGN01025028">
    <property type="protein sequence ID" value="CAD9339925.1"/>
    <property type="molecule type" value="Transcribed_RNA"/>
</dbReference>
<proteinExistence type="predicted"/>
<feature type="chain" id="PRO_5030160128" evidence="2">
    <location>
        <begin position="25"/>
        <end position="608"/>
    </location>
</feature>
<evidence type="ECO:0000256" key="2">
    <source>
        <dbReference type="SAM" id="SignalP"/>
    </source>
</evidence>
<gene>
    <name evidence="3" type="ORF">DBRI1063_LOCUS16020</name>
</gene>
<evidence type="ECO:0000256" key="1">
    <source>
        <dbReference type="SAM" id="MobiDB-lite"/>
    </source>
</evidence>
<name>A0A6U3S327_9STRA</name>
<dbReference type="AlphaFoldDB" id="A0A6U3S327"/>
<sequence length="608" mass="66847">MRRCAGLLFTSSAIVGLLGGGASAFVPASTSIASIASSTSPASSSTCIYMGMNRKARRAQKKQSQTAGRPQSFYDNVKDGDGDGDVPLAKRAEDIPKAKSKLEQEEKGERLESAVGGTGESVTSGANVAEAAVDKFNARPEVSQVIVDEDTGIERIQQGKAVMDVVTRKAVKLSDSGADARLAQMFPGVPDDVRATHRLDWTTVEIPEVVQKLKEACLVDGALPPHPSVSNKGIDFVLANRDKLGSKMKKTLGRLKLKAQSNTEVEEAREMRKLWKHYMTLEDHISAPFRQILLDAEGKVGPNFGNLDLKSYCAGDAYQRAGAYLVLKGMVAHWEKKVRDAEFVENTPSNKNNFLQILATGDPKRYLPDPPIIFRLNECTRICLMAQKMTATLVNDPELFDDLPTEIRFVEKALSIKGGTALRQYAIEEFCPAEGITFTALREGMRRLSAQMECMQLDPYGDITNTLLRLSDALAVGSEDERDAFVDYVANTSKNSPGWFQTYTFDHEVNSLVRFLDNTKKIEDGTAGPIEDVSRQLGNEARGLFGFEAKSSFEKEDGSYSVPKKRAMNRPHMVGWLDLLGDEEMTGGLSKKDGEETFESDNWKPVED</sequence>
<feature type="signal peptide" evidence="2">
    <location>
        <begin position="1"/>
        <end position="24"/>
    </location>
</feature>
<keyword evidence="2" id="KW-0732">Signal</keyword>
<reference evidence="3" key="1">
    <citation type="submission" date="2021-01" db="EMBL/GenBank/DDBJ databases">
        <authorList>
            <person name="Corre E."/>
            <person name="Pelletier E."/>
            <person name="Niang G."/>
            <person name="Scheremetjew M."/>
            <person name="Finn R."/>
            <person name="Kale V."/>
            <person name="Holt S."/>
            <person name="Cochrane G."/>
            <person name="Meng A."/>
            <person name="Brown T."/>
            <person name="Cohen L."/>
        </authorList>
    </citation>
    <scope>NUCLEOTIDE SEQUENCE</scope>
    <source>
        <strain evidence="3">Pop2</strain>
    </source>
</reference>
<feature type="region of interest" description="Disordered" evidence="1">
    <location>
        <begin position="56"/>
        <end position="123"/>
    </location>
</feature>
<evidence type="ECO:0000313" key="3">
    <source>
        <dbReference type="EMBL" id="CAD9339925.1"/>
    </source>
</evidence>
<feature type="compositionally biased region" description="Basic and acidic residues" evidence="1">
    <location>
        <begin position="590"/>
        <end position="608"/>
    </location>
</feature>
<organism evidence="3">
    <name type="scientific">Ditylum brightwellii</name>
    <dbReference type="NCBI Taxonomy" id="49249"/>
    <lineage>
        <taxon>Eukaryota</taxon>
        <taxon>Sar</taxon>
        <taxon>Stramenopiles</taxon>
        <taxon>Ochrophyta</taxon>
        <taxon>Bacillariophyta</taxon>
        <taxon>Mediophyceae</taxon>
        <taxon>Lithodesmiophycidae</taxon>
        <taxon>Lithodesmiales</taxon>
        <taxon>Lithodesmiaceae</taxon>
        <taxon>Ditylum</taxon>
    </lineage>
</organism>
<feature type="region of interest" description="Disordered" evidence="1">
    <location>
        <begin position="585"/>
        <end position="608"/>
    </location>
</feature>